<keyword evidence="2" id="KW-1185">Reference proteome</keyword>
<dbReference type="AlphaFoldDB" id="A0AAD4R8Z6"/>
<gene>
    <name evidence="1" type="ORF">DdX_06657</name>
</gene>
<name>A0AAD4R8Z6_9BILA</name>
<evidence type="ECO:0000313" key="1">
    <source>
        <dbReference type="EMBL" id="KAI1718237.1"/>
    </source>
</evidence>
<dbReference type="EMBL" id="JAKKPZ010000008">
    <property type="protein sequence ID" value="KAI1718237.1"/>
    <property type="molecule type" value="Genomic_DNA"/>
</dbReference>
<comment type="caution">
    <text evidence="1">The sequence shown here is derived from an EMBL/GenBank/DDBJ whole genome shotgun (WGS) entry which is preliminary data.</text>
</comment>
<evidence type="ECO:0000313" key="2">
    <source>
        <dbReference type="Proteomes" id="UP001201812"/>
    </source>
</evidence>
<dbReference type="Proteomes" id="UP001201812">
    <property type="component" value="Unassembled WGS sequence"/>
</dbReference>
<organism evidence="1 2">
    <name type="scientific">Ditylenchus destructor</name>
    <dbReference type="NCBI Taxonomy" id="166010"/>
    <lineage>
        <taxon>Eukaryota</taxon>
        <taxon>Metazoa</taxon>
        <taxon>Ecdysozoa</taxon>
        <taxon>Nematoda</taxon>
        <taxon>Chromadorea</taxon>
        <taxon>Rhabditida</taxon>
        <taxon>Tylenchina</taxon>
        <taxon>Tylenchomorpha</taxon>
        <taxon>Sphaerularioidea</taxon>
        <taxon>Anguinidae</taxon>
        <taxon>Anguininae</taxon>
        <taxon>Ditylenchus</taxon>
    </lineage>
</organism>
<accession>A0AAD4R8Z6</accession>
<protein>
    <submittedName>
        <fullName evidence="1">Uncharacterized protein</fullName>
    </submittedName>
</protein>
<proteinExistence type="predicted"/>
<reference evidence="1" key="1">
    <citation type="submission" date="2022-01" db="EMBL/GenBank/DDBJ databases">
        <title>Genome Sequence Resource for Two Populations of Ditylenchus destructor, the Migratory Endoparasitic Phytonematode.</title>
        <authorList>
            <person name="Zhang H."/>
            <person name="Lin R."/>
            <person name="Xie B."/>
        </authorList>
    </citation>
    <scope>NUCLEOTIDE SEQUENCE</scope>
    <source>
        <strain evidence="1">BazhouSP</strain>
    </source>
</reference>
<sequence length="536" mass="62649">MEHYSYFSSYRHRSFSQSQPVCSPRKTELSEIDFAYELLRMLLPDKALSDYFTEDSQRRIRLAKGYNVNANALNIGRKFIPDILEGCSECREKLMTIQKFLSVKTSDEQLAVNKFVFDLRTQLGKIHNFYNGIFNASSLTIDAQLEILQKMWDKFLFYLGEFTCNLDDLIPLWELLFDELLNILGKYLDNVFHAKTTSESTNSEVERNNGIQLETYLSRLWTPNAKMNMESCVLYHIKLNEWKHQYRAVELNQITFKTLVNKELKYHPERDHNLGMLTDLMERVTSSKKQQYEDYIFNTIQSGEELKNTLNEIKGFYTLRILAPFIADFEHRKFLPPQAEEYLLRTTGVVLTHHNDLNDTASSLELTSPKKWSLSITQNDNMPTVFNLKHELELPLTYVFDDEFWQLLSECFKVCQELLCAQTQMSEVIVFGALRDTMMQDRDVRKNRCIANNLLNSVIKRCSNLHSCLDEKIDKYCDQLVHSTSLAQIEQVVRQWKMEFRRVLDKESPAYGTCNNATVATLCGKVREFGSQYGRV</sequence>